<proteinExistence type="predicted"/>
<evidence type="ECO:0000313" key="1">
    <source>
        <dbReference type="EMBL" id="RCJ27141.1"/>
    </source>
</evidence>
<evidence type="ECO:0000313" key="2">
    <source>
        <dbReference type="Proteomes" id="UP000252107"/>
    </source>
</evidence>
<dbReference type="GO" id="GO:0051607">
    <property type="term" value="P:defense response to virus"/>
    <property type="evidence" value="ECO:0007669"/>
    <property type="project" value="InterPro"/>
</dbReference>
<name>A0A367QTW1_9NOSO</name>
<protein>
    <submittedName>
        <fullName evidence="1">Type I-MYXAN CRISPR-associated Cas8a1/Cmx1</fullName>
    </submittedName>
</protein>
<organism evidence="1 2">
    <name type="scientific">Nostoc minutum NIES-26</name>
    <dbReference type="NCBI Taxonomy" id="1844469"/>
    <lineage>
        <taxon>Bacteria</taxon>
        <taxon>Bacillati</taxon>
        <taxon>Cyanobacteriota</taxon>
        <taxon>Cyanophyceae</taxon>
        <taxon>Nostocales</taxon>
        <taxon>Nostocaceae</taxon>
        <taxon>Nostoc</taxon>
    </lineage>
</organism>
<reference evidence="1" key="1">
    <citation type="submission" date="2016-04" db="EMBL/GenBank/DDBJ databases">
        <authorList>
            <person name="Tabuchi Yagui T.R."/>
        </authorList>
    </citation>
    <scope>NUCLEOTIDE SEQUENCE [LARGE SCALE GENOMIC DNA]</scope>
    <source>
        <strain evidence="1">NIES-26</strain>
    </source>
</reference>
<comment type="caution">
    <text evidence="1">The sequence shown here is derived from an EMBL/GenBank/DDBJ whole genome shotgun (WGS) entry which is preliminary data.</text>
</comment>
<dbReference type="EMBL" id="LXQD01000306">
    <property type="protein sequence ID" value="RCJ27141.1"/>
    <property type="molecule type" value="Genomic_DNA"/>
</dbReference>
<accession>A0A367QTW1</accession>
<sequence>MSKFTLSLSDPNTLLPHRAGIAGLALALSDINPENALIKPDISENAVSLSWECSDKEALEWLMQQTYQIQDGLLVVRSLNLSPQGKHAFSQGVISTFLQHSKQRTLEKTPALIPIVVEENQPEIILSCRKLIDCYYLRELKGVFNSKGKFNSTISIKGHHLPGLVECFVNGEYQESPTGFIALLFLPLACSYYLMMNGRYALVIPEVTNLIAWITRRQQQGSRSYKDFRSPSAGEAGLRLLLEEQTISDLNRHKVKYCEVYQLGKQPWDMQQTGLKQAVYRIHASDDLLAIYQSAVVLFPANVRVTDRGQSWLALSKVLPWIAENLVAGRAWYSGFYEFRKANEIYERKGLVSMTENFLQQHERNLFEAVQGAFRVYLSGQNKQAKRQGRPLDYGQVTDKVIYRLQSPNTQQEFAKALVDFLSQFRSKYARGVGKEIYAWIHGAEWRKARDLSLLAIATYQGKGQNGTSDTTDADAINITPEAETETEEYVESL</sequence>
<dbReference type="AlphaFoldDB" id="A0A367QTW1"/>
<dbReference type="InterPro" id="IPR019989">
    <property type="entry name" value="CRISPR-assoc_Csx13_N"/>
</dbReference>
<gene>
    <name evidence="1" type="ORF">A6770_02670</name>
</gene>
<dbReference type="Proteomes" id="UP000252107">
    <property type="component" value="Unassembled WGS sequence"/>
</dbReference>
<keyword evidence="2" id="KW-1185">Reference proteome</keyword>
<dbReference type="NCBIfam" id="TIGR03485">
    <property type="entry name" value="cas_csx13_N"/>
    <property type="match status" value="1"/>
</dbReference>